<dbReference type="Gene3D" id="1.20.1310.10">
    <property type="entry name" value="Cullin Repeats"/>
    <property type="match status" value="3"/>
</dbReference>
<feature type="domain" description="Cullin N-terminal" evidence="2">
    <location>
        <begin position="15"/>
        <end position="358"/>
    </location>
</feature>
<dbReference type="SUPFAM" id="SSF74788">
    <property type="entry name" value="Cullin repeat-like"/>
    <property type="match status" value="1"/>
</dbReference>
<comment type="similarity">
    <text evidence="1">Belongs to the cullin family.</text>
</comment>
<dbReference type="InterPro" id="IPR045093">
    <property type="entry name" value="Cullin"/>
</dbReference>
<keyword evidence="3" id="KW-1185">Reference proteome</keyword>
<dbReference type="GeneID" id="104787175"/>
<name>A0ABM1RPC4_CAMSA</name>
<evidence type="ECO:0000259" key="2">
    <source>
        <dbReference type="Pfam" id="PF00888"/>
    </source>
</evidence>
<proteinExistence type="inferred from homology"/>
<reference evidence="4" key="2">
    <citation type="submission" date="2025-08" db="UniProtKB">
        <authorList>
            <consortium name="RefSeq"/>
        </authorList>
    </citation>
    <scope>IDENTIFICATION</scope>
    <source>
        <tissue evidence="4">Leaf</tissue>
    </source>
</reference>
<dbReference type="Proteomes" id="UP000694864">
    <property type="component" value="Chromosome 5"/>
</dbReference>
<protein>
    <submittedName>
        <fullName evidence="4">Cullin-like protein 2</fullName>
    </submittedName>
</protein>
<organism evidence="3 4">
    <name type="scientific">Camelina sativa</name>
    <name type="common">False flax</name>
    <name type="synonym">Myagrum sativum</name>
    <dbReference type="NCBI Taxonomy" id="90675"/>
    <lineage>
        <taxon>Eukaryota</taxon>
        <taxon>Viridiplantae</taxon>
        <taxon>Streptophyta</taxon>
        <taxon>Embryophyta</taxon>
        <taxon>Tracheophyta</taxon>
        <taxon>Spermatophyta</taxon>
        <taxon>Magnoliopsida</taxon>
        <taxon>eudicotyledons</taxon>
        <taxon>Gunneridae</taxon>
        <taxon>Pentapetalae</taxon>
        <taxon>rosids</taxon>
        <taxon>malvids</taxon>
        <taxon>Brassicales</taxon>
        <taxon>Brassicaceae</taxon>
        <taxon>Camelineae</taxon>
        <taxon>Camelina</taxon>
    </lineage>
</organism>
<dbReference type="Pfam" id="PF00888">
    <property type="entry name" value="Cullin"/>
    <property type="match status" value="1"/>
</dbReference>
<dbReference type="RefSeq" id="XP_019100862.1">
    <property type="nucleotide sequence ID" value="XM_019245317.1"/>
</dbReference>
<evidence type="ECO:0000313" key="3">
    <source>
        <dbReference type="Proteomes" id="UP000694864"/>
    </source>
</evidence>
<dbReference type="PANTHER" id="PTHR11932">
    <property type="entry name" value="CULLIN"/>
    <property type="match status" value="1"/>
</dbReference>
<reference evidence="3" key="1">
    <citation type="journal article" date="2014" name="Nat. Commun.">
        <title>The emerging biofuel crop Camelina sativa retains a highly undifferentiated hexaploid genome structure.</title>
        <authorList>
            <person name="Kagale S."/>
            <person name="Koh C."/>
            <person name="Nixon J."/>
            <person name="Bollina V."/>
            <person name="Clarke W.E."/>
            <person name="Tuteja R."/>
            <person name="Spillane C."/>
            <person name="Robinson S.J."/>
            <person name="Links M.G."/>
            <person name="Clarke C."/>
            <person name="Higgins E.E."/>
            <person name="Huebert T."/>
            <person name="Sharpe A.G."/>
            <person name="Parkin I.A."/>
        </authorList>
    </citation>
    <scope>NUCLEOTIDE SEQUENCE [LARGE SCALE GENOMIC DNA]</scope>
    <source>
        <strain evidence="3">cv. DH55</strain>
    </source>
</reference>
<dbReference type="InterPro" id="IPR001373">
    <property type="entry name" value="Cullin_N"/>
</dbReference>
<evidence type="ECO:0000313" key="4">
    <source>
        <dbReference type="RefSeq" id="XP_019100862.1"/>
    </source>
</evidence>
<evidence type="ECO:0000256" key="1">
    <source>
        <dbReference type="ARBA" id="ARBA00006019"/>
    </source>
</evidence>
<accession>A0ABM1RPC4</accession>
<dbReference type="InterPro" id="IPR016159">
    <property type="entry name" value="Cullin_repeat-like_dom_sf"/>
</dbReference>
<gene>
    <name evidence="4" type="primary">LOC104787175</name>
</gene>
<sequence length="369" mass="44037">MSLNKEKTCFILEGWSYIQKGITKLIKIIEGEPEPPFEVTHYMKLYTTIYSMCIQSTDDDYSQQLYDKFRQVIEDYTIYQVLPSLREKHDEYMLEELVTRWNKHNVFVRWLARFFNYIDRDFVCRRGGAILTLREVGLTCFHDLVYRELHSTAKEAVLTLIHKEREGEDIDRELVKSLVDVYVKNGMGTLETYEEDFEIFLLQDTASYYSSKASKWIEDDFCPDYMLKVEEYLTRERERVTHYLHSTTEPKIVEKVQNELLVVVAKQLLENEHSGCRALLRDYKMDDLSRMYRLYHPIPQGLEPIAYLFKQHIIEEGTSLVKKNRRVNELQDKYMVYVIKCFQNHTLFHKASKEAFETLRREGGIEKLE</sequence>